<dbReference type="SMART" id="SM00320">
    <property type="entry name" value="WD40"/>
    <property type="match status" value="5"/>
</dbReference>
<dbReference type="PANTHER" id="PTHR19879:SF9">
    <property type="entry name" value="TRANSCRIPTION INITIATION FACTOR TFIID SUBUNIT 5"/>
    <property type="match status" value="1"/>
</dbReference>
<dbReference type="PROSITE" id="PS50082">
    <property type="entry name" value="WD_REPEATS_2"/>
    <property type="match status" value="4"/>
</dbReference>
<dbReference type="Gene3D" id="2.130.10.10">
    <property type="entry name" value="YVTN repeat-like/Quinoprotein amine dehydrogenase"/>
    <property type="match status" value="2"/>
</dbReference>
<dbReference type="RefSeq" id="WP_145096186.1">
    <property type="nucleotide sequence ID" value="NZ_CP036274.1"/>
</dbReference>
<sequence length="364" mass="39630">MTQSEAKAEEKKEDKKPDAKPAEVKPAEATVTGVDPAKTHEISKWKHSRPLTACRFDPTGKFAFTGAEDNTIQRWDLATGTMTSLAGGHDSWVRAIGFSPDGQQVYTGGYDGRLIWWPTTAEKPEPIRKIDVAHNGWLRALAVSPDGKTIATCGNDNLIKLWDAADGKPLGELAGHQSHVYNVAFHPALPALVSCDLKGTVKQWDLTEKKHVRDFAVATPLHKYDTTFRADLGGARSIAFSTDGKLLALGGITNVTNAFAGIGNPALVVFDFETAQISKTHVAKEPVNGTAWGVRYHPNGYWIGLSGGGGGGFLYCWKPDAVNEFFKLKLPDFGRDLDLHVDHKRLAVACFDQHLRLMGLFAKG</sequence>
<dbReference type="InterPro" id="IPR001680">
    <property type="entry name" value="WD40_rpt"/>
</dbReference>
<keyword evidence="4" id="KW-1185">Reference proteome</keyword>
<dbReference type="PROSITE" id="PS50294">
    <property type="entry name" value="WD_REPEATS_REGION"/>
    <property type="match status" value="4"/>
</dbReference>
<dbReference type="Proteomes" id="UP000315017">
    <property type="component" value="Chromosome"/>
</dbReference>
<proteinExistence type="predicted"/>
<dbReference type="PANTHER" id="PTHR19879">
    <property type="entry name" value="TRANSCRIPTION INITIATION FACTOR TFIID"/>
    <property type="match status" value="1"/>
</dbReference>
<dbReference type="CDD" id="cd00200">
    <property type="entry name" value="WD40"/>
    <property type="match status" value="1"/>
</dbReference>
<dbReference type="EMBL" id="CP036274">
    <property type="protein sequence ID" value="QDU30541.1"/>
    <property type="molecule type" value="Genomic_DNA"/>
</dbReference>
<organism evidence="3 4">
    <name type="scientific">Anatilimnocola aggregata</name>
    <dbReference type="NCBI Taxonomy" id="2528021"/>
    <lineage>
        <taxon>Bacteria</taxon>
        <taxon>Pseudomonadati</taxon>
        <taxon>Planctomycetota</taxon>
        <taxon>Planctomycetia</taxon>
        <taxon>Pirellulales</taxon>
        <taxon>Pirellulaceae</taxon>
        <taxon>Anatilimnocola</taxon>
    </lineage>
</organism>
<evidence type="ECO:0000313" key="4">
    <source>
        <dbReference type="Proteomes" id="UP000315017"/>
    </source>
</evidence>
<evidence type="ECO:0000313" key="3">
    <source>
        <dbReference type="EMBL" id="QDU30541.1"/>
    </source>
</evidence>
<dbReference type="KEGG" id="aagg:ETAA8_56860"/>
<dbReference type="InterPro" id="IPR015943">
    <property type="entry name" value="WD40/YVTN_repeat-like_dom_sf"/>
</dbReference>
<keyword evidence="1" id="KW-0853">WD repeat</keyword>
<dbReference type="SUPFAM" id="SSF50978">
    <property type="entry name" value="WD40 repeat-like"/>
    <property type="match status" value="1"/>
</dbReference>
<feature type="repeat" description="WD" evidence="1">
    <location>
        <begin position="86"/>
        <end position="117"/>
    </location>
</feature>
<accession>A0A517YJZ1</accession>
<feature type="repeat" description="WD" evidence="1">
    <location>
        <begin position="47"/>
        <end position="85"/>
    </location>
</feature>
<dbReference type="AlphaFoldDB" id="A0A517YJZ1"/>
<name>A0A517YJZ1_9BACT</name>
<dbReference type="Pfam" id="PF00400">
    <property type="entry name" value="WD40"/>
    <property type="match status" value="4"/>
</dbReference>
<evidence type="ECO:0000256" key="1">
    <source>
        <dbReference type="PROSITE-ProRule" id="PRU00221"/>
    </source>
</evidence>
<feature type="repeat" description="WD" evidence="1">
    <location>
        <begin position="131"/>
        <end position="172"/>
    </location>
</feature>
<feature type="repeat" description="WD" evidence="1">
    <location>
        <begin position="173"/>
        <end position="214"/>
    </location>
</feature>
<protein>
    <submittedName>
        <fullName evidence="3">WD domain, G-beta repeat</fullName>
    </submittedName>
</protein>
<dbReference type="InterPro" id="IPR036322">
    <property type="entry name" value="WD40_repeat_dom_sf"/>
</dbReference>
<feature type="compositionally biased region" description="Basic and acidic residues" evidence="2">
    <location>
        <begin position="1"/>
        <end position="26"/>
    </location>
</feature>
<dbReference type="OrthoDB" id="230341at2"/>
<feature type="region of interest" description="Disordered" evidence="2">
    <location>
        <begin position="1"/>
        <end position="44"/>
    </location>
</feature>
<reference evidence="3 4" key="1">
    <citation type="submission" date="2019-02" db="EMBL/GenBank/DDBJ databases">
        <title>Deep-cultivation of Planctomycetes and their phenomic and genomic characterization uncovers novel biology.</title>
        <authorList>
            <person name="Wiegand S."/>
            <person name="Jogler M."/>
            <person name="Boedeker C."/>
            <person name="Pinto D."/>
            <person name="Vollmers J."/>
            <person name="Rivas-Marin E."/>
            <person name="Kohn T."/>
            <person name="Peeters S.H."/>
            <person name="Heuer A."/>
            <person name="Rast P."/>
            <person name="Oberbeckmann S."/>
            <person name="Bunk B."/>
            <person name="Jeske O."/>
            <person name="Meyerdierks A."/>
            <person name="Storesund J.E."/>
            <person name="Kallscheuer N."/>
            <person name="Luecker S."/>
            <person name="Lage O.M."/>
            <person name="Pohl T."/>
            <person name="Merkel B.J."/>
            <person name="Hornburger P."/>
            <person name="Mueller R.-W."/>
            <person name="Bruemmer F."/>
            <person name="Labrenz M."/>
            <person name="Spormann A.M."/>
            <person name="Op den Camp H."/>
            <person name="Overmann J."/>
            <person name="Amann R."/>
            <person name="Jetten M.S.M."/>
            <person name="Mascher T."/>
            <person name="Medema M.H."/>
            <person name="Devos D.P."/>
            <person name="Kaster A.-K."/>
            <person name="Ovreas L."/>
            <person name="Rohde M."/>
            <person name="Galperin M.Y."/>
            <person name="Jogler C."/>
        </authorList>
    </citation>
    <scope>NUCLEOTIDE SEQUENCE [LARGE SCALE GENOMIC DNA]</scope>
    <source>
        <strain evidence="3 4">ETA_A8</strain>
    </source>
</reference>
<gene>
    <name evidence="3" type="ORF">ETAA8_56860</name>
</gene>
<evidence type="ECO:0000256" key="2">
    <source>
        <dbReference type="SAM" id="MobiDB-lite"/>
    </source>
</evidence>